<dbReference type="Gene3D" id="3.90.79.10">
    <property type="entry name" value="Nucleoside Triphosphate Pyrophosphohydrolase"/>
    <property type="match status" value="1"/>
</dbReference>
<dbReference type="PRINTS" id="PR00502">
    <property type="entry name" value="NUDIXFAMILY"/>
</dbReference>
<dbReference type="PROSITE" id="PS51462">
    <property type="entry name" value="NUDIX"/>
    <property type="match status" value="1"/>
</dbReference>
<dbReference type="Proteomes" id="UP000218181">
    <property type="component" value="Unassembled WGS sequence"/>
</dbReference>
<feature type="domain" description="Nudix hydrolase" evidence="5">
    <location>
        <begin position="3"/>
        <end position="145"/>
    </location>
</feature>
<dbReference type="PANTHER" id="PTHR43046">
    <property type="entry name" value="GDP-MANNOSE MANNOSYL HYDROLASE"/>
    <property type="match status" value="1"/>
</dbReference>
<comment type="caution">
    <text evidence="6">The sequence shown here is derived from an EMBL/GenBank/DDBJ whole genome shotgun (WGS) entry which is preliminary data.</text>
</comment>
<evidence type="ECO:0000256" key="2">
    <source>
        <dbReference type="ARBA" id="ARBA00001946"/>
    </source>
</evidence>
<dbReference type="GO" id="GO:0016462">
    <property type="term" value="F:pyrophosphatase activity"/>
    <property type="evidence" value="ECO:0007669"/>
    <property type="project" value="UniProtKB-ARBA"/>
</dbReference>
<keyword evidence="7" id="KW-1185">Reference proteome</keyword>
<evidence type="ECO:0000256" key="1">
    <source>
        <dbReference type="ARBA" id="ARBA00001936"/>
    </source>
</evidence>
<sequence length="149" mass="17720">MDEYRKNVAALIMNQEGKIWLGERSDKMNWGFPQGGIEDGESSEQALFRELSEEIGTNDVEIIAKYPGLLRYDFPKEMKFPTWTYKGQEQQYFLVKLHEDAKIQLETHPEEIEFLDYRFVSTDELFQMDFGFKTETYRTALTFFKEWIA</sequence>
<dbReference type="InterPro" id="IPR000086">
    <property type="entry name" value="NUDIX_hydrolase_dom"/>
</dbReference>
<gene>
    <name evidence="6" type="ORF">RT41_GL000578</name>
</gene>
<protein>
    <submittedName>
        <fullName evidence="6">Bis(5-nucleosyl)-tetraphosphatase</fullName>
    </submittedName>
</protein>
<dbReference type="InterPro" id="IPR022927">
    <property type="entry name" value="RppH"/>
</dbReference>
<dbReference type="PANTHER" id="PTHR43046:SF14">
    <property type="entry name" value="MUTT_NUDIX FAMILY PROTEIN"/>
    <property type="match status" value="1"/>
</dbReference>
<dbReference type="Pfam" id="PF00293">
    <property type="entry name" value="NUDIX"/>
    <property type="match status" value="1"/>
</dbReference>
<comment type="cofactor">
    <cofactor evidence="1">
        <name>Mn(2+)</name>
        <dbReference type="ChEBI" id="CHEBI:29035"/>
    </cofactor>
</comment>
<dbReference type="STRING" id="1291764.GCA_001311235_02946"/>
<accession>A0A2A5RIJ0</accession>
<reference evidence="6 7" key="1">
    <citation type="submission" date="2014-12" db="EMBL/GenBank/DDBJ databases">
        <title>Draft genome sequences of 10 type strains of Lactococcus.</title>
        <authorList>
            <person name="Sun Z."/>
            <person name="Zhong Z."/>
            <person name="Liu W."/>
            <person name="Zhang W."/>
            <person name="Zhang H."/>
        </authorList>
    </citation>
    <scope>NUCLEOTIDE SEQUENCE [LARGE SCALE GENOMIC DNA]</scope>
    <source>
        <strain evidence="6 7">JCM 16395</strain>
    </source>
</reference>
<dbReference type="PROSITE" id="PS00893">
    <property type="entry name" value="NUDIX_BOX"/>
    <property type="match status" value="1"/>
</dbReference>
<dbReference type="NCBIfam" id="NF001936">
    <property type="entry name" value="PRK00714.1-3"/>
    <property type="match status" value="1"/>
</dbReference>
<comment type="similarity">
    <text evidence="4">Belongs to the Nudix hydrolase family.</text>
</comment>
<comment type="cofactor">
    <cofactor evidence="2">
        <name>Mg(2+)</name>
        <dbReference type="ChEBI" id="CHEBI:18420"/>
    </cofactor>
</comment>
<dbReference type="SUPFAM" id="SSF55811">
    <property type="entry name" value="Nudix"/>
    <property type="match status" value="1"/>
</dbReference>
<evidence type="ECO:0000256" key="4">
    <source>
        <dbReference type="RuleBase" id="RU003476"/>
    </source>
</evidence>
<dbReference type="InterPro" id="IPR015797">
    <property type="entry name" value="NUDIX_hydrolase-like_dom_sf"/>
</dbReference>
<dbReference type="RefSeq" id="WP_096819015.1">
    <property type="nucleotide sequence ID" value="NZ_JXJU01000016.1"/>
</dbReference>
<dbReference type="EMBL" id="JXJU01000016">
    <property type="protein sequence ID" value="PCR98947.1"/>
    <property type="molecule type" value="Genomic_DNA"/>
</dbReference>
<evidence type="ECO:0000256" key="3">
    <source>
        <dbReference type="ARBA" id="ARBA00022801"/>
    </source>
</evidence>
<dbReference type="InterPro" id="IPR020084">
    <property type="entry name" value="NUDIX_hydrolase_CS"/>
</dbReference>
<dbReference type="OrthoDB" id="9787476at2"/>
<name>A0A2A5RIJ0_9LACT</name>
<evidence type="ECO:0000313" key="6">
    <source>
        <dbReference type="EMBL" id="PCR98947.1"/>
    </source>
</evidence>
<proteinExistence type="inferred from homology"/>
<dbReference type="AlphaFoldDB" id="A0A2A5RIJ0"/>
<evidence type="ECO:0000259" key="5">
    <source>
        <dbReference type="PROSITE" id="PS51462"/>
    </source>
</evidence>
<dbReference type="CDD" id="cd03671">
    <property type="entry name" value="NUDIX_Ap4A_hydrolase_plant_like"/>
    <property type="match status" value="1"/>
</dbReference>
<organism evidence="6 7">
    <name type="scientific">Lactococcus fujiensis JCM 16395</name>
    <dbReference type="NCBI Taxonomy" id="1291764"/>
    <lineage>
        <taxon>Bacteria</taxon>
        <taxon>Bacillati</taxon>
        <taxon>Bacillota</taxon>
        <taxon>Bacilli</taxon>
        <taxon>Lactobacillales</taxon>
        <taxon>Streptococcaceae</taxon>
        <taxon>Lactococcus</taxon>
    </lineage>
</organism>
<dbReference type="InterPro" id="IPR020476">
    <property type="entry name" value="Nudix_hydrolase"/>
</dbReference>
<evidence type="ECO:0000313" key="7">
    <source>
        <dbReference type="Proteomes" id="UP000218181"/>
    </source>
</evidence>
<keyword evidence="3 4" id="KW-0378">Hydrolase</keyword>